<name>A0A2S5ZAI9_9GAMM</name>
<keyword evidence="4" id="KW-1015">Disulfide bond</keyword>
<dbReference type="SUPFAM" id="SSF52833">
    <property type="entry name" value="Thioredoxin-like"/>
    <property type="match status" value="1"/>
</dbReference>
<dbReference type="PANTHER" id="PTHR12151">
    <property type="entry name" value="ELECTRON TRANSPORT PROTIN SCO1/SENC FAMILY MEMBER"/>
    <property type="match status" value="1"/>
</dbReference>
<evidence type="ECO:0000259" key="5">
    <source>
        <dbReference type="PROSITE" id="PS51352"/>
    </source>
</evidence>
<keyword evidence="2 3" id="KW-0186">Copper</keyword>
<gene>
    <name evidence="6" type="ORF">KEHDKFFH_09065</name>
</gene>
<keyword evidence="3" id="KW-0479">Metal-binding</keyword>
<feature type="binding site" evidence="3">
    <location>
        <position position="73"/>
    </location>
    <ligand>
        <name>Cu cation</name>
        <dbReference type="ChEBI" id="CHEBI:23378"/>
    </ligand>
</feature>
<comment type="caution">
    <text evidence="6">The sequence shown here is derived from an EMBL/GenBank/DDBJ whole genome shotgun (WGS) entry which is preliminary data.</text>
</comment>
<evidence type="ECO:0000256" key="2">
    <source>
        <dbReference type="ARBA" id="ARBA00023008"/>
    </source>
</evidence>
<feature type="binding site" evidence="3">
    <location>
        <position position="159"/>
    </location>
    <ligand>
        <name>Cu cation</name>
        <dbReference type="ChEBI" id="CHEBI:23378"/>
    </ligand>
</feature>
<dbReference type="OrthoDB" id="9790194at2"/>
<reference evidence="6 7" key="1">
    <citation type="submission" date="2018-01" db="EMBL/GenBank/DDBJ databases">
        <title>Complete genome sequences of the type strains of Marinobacter flavimaris and Marinobacter maroccanus.</title>
        <authorList>
            <person name="Palau M."/>
            <person name="Boujida N."/>
            <person name="Manresa A."/>
            <person name="Minana-Galbis D."/>
        </authorList>
    </citation>
    <scope>NUCLEOTIDE SEQUENCE [LARGE SCALE GENOMIC DNA]</scope>
    <source>
        <strain evidence="6 7">N4</strain>
    </source>
</reference>
<evidence type="ECO:0000313" key="6">
    <source>
        <dbReference type="EMBL" id="PPI84419.1"/>
    </source>
</evidence>
<dbReference type="InterPro" id="IPR013766">
    <property type="entry name" value="Thioredoxin_domain"/>
</dbReference>
<evidence type="ECO:0000256" key="3">
    <source>
        <dbReference type="PIRSR" id="PIRSR603782-1"/>
    </source>
</evidence>
<dbReference type="InterPro" id="IPR036249">
    <property type="entry name" value="Thioredoxin-like_sf"/>
</dbReference>
<protein>
    <submittedName>
        <fullName evidence="6">Cytochrome c oxidase assembly protein</fullName>
    </submittedName>
</protein>
<dbReference type="AlphaFoldDB" id="A0A2S5ZAI9"/>
<dbReference type="RefSeq" id="WP_104321625.1">
    <property type="nucleotide sequence ID" value="NZ_PSSX01000006.1"/>
</dbReference>
<evidence type="ECO:0000256" key="1">
    <source>
        <dbReference type="ARBA" id="ARBA00010996"/>
    </source>
</evidence>
<dbReference type="EMBL" id="PSSX01000006">
    <property type="protein sequence ID" value="PPI84419.1"/>
    <property type="molecule type" value="Genomic_DNA"/>
</dbReference>
<accession>A0A2S5ZAI9</accession>
<comment type="similarity">
    <text evidence="1">Belongs to the SCO1/2 family.</text>
</comment>
<evidence type="ECO:0000313" key="7">
    <source>
        <dbReference type="Proteomes" id="UP000239917"/>
    </source>
</evidence>
<sequence length="198" mass="22091">MNRTLPLWPVLVALMLAGCTGKNESWHGKDISGLMPELEFQLQGTNGQPVTAADSKGNIRLLYFGFTSCPDVCPTTLTDLRRSVHQLPEQYRDDFTTLFVSVDPRRDTPERLASYVNFFGDRVVGLTAEEPALRELAKRYRTTFGYDEPDASGNYNVSHSSAVYVFDRDGNARLLLRPGLSPEQISEDLTQLAQGSRS</sequence>
<feature type="domain" description="Thioredoxin" evidence="5">
    <location>
        <begin position="29"/>
        <end position="194"/>
    </location>
</feature>
<dbReference type="PANTHER" id="PTHR12151:SF25">
    <property type="entry name" value="LINALOOL DEHYDRATASE_ISOMERASE DOMAIN-CONTAINING PROTEIN"/>
    <property type="match status" value="1"/>
</dbReference>
<organism evidence="6 7">
    <name type="scientific">Marinobacter maroccanus</name>
    <dbReference type="NCBI Taxonomy" id="2055143"/>
    <lineage>
        <taxon>Bacteria</taxon>
        <taxon>Pseudomonadati</taxon>
        <taxon>Pseudomonadota</taxon>
        <taxon>Gammaproteobacteria</taxon>
        <taxon>Pseudomonadales</taxon>
        <taxon>Marinobacteraceae</taxon>
        <taxon>Marinobacter</taxon>
    </lineage>
</organism>
<dbReference type="Gene3D" id="3.40.30.10">
    <property type="entry name" value="Glutaredoxin"/>
    <property type="match status" value="1"/>
</dbReference>
<feature type="binding site" evidence="3">
    <location>
        <position position="69"/>
    </location>
    <ligand>
        <name>Cu cation</name>
        <dbReference type="ChEBI" id="CHEBI:23378"/>
    </ligand>
</feature>
<dbReference type="PROSITE" id="PS51352">
    <property type="entry name" value="THIOREDOXIN_2"/>
    <property type="match status" value="1"/>
</dbReference>
<feature type="disulfide bond" description="Redox-active" evidence="4">
    <location>
        <begin position="69"/>
        <end position="73"/>
    </location>
</feature>
<dbReference type="Pfam" id="PF02630">
    <property type="entry name" value="SCO1-SenC"/>
    <property type="match status" value="1"/>
</dbReference>
<dbReference type="InterPro" id="IPR003782">
    <property type="entry name" value="SCO1/SenC"/>
</dbReference>
<keyword evidence="7" id="KW-1185">Reference proteome</keyword>
<dbReference type="GO" id="GO:0046872">
    <property type="term" value="F:metal ion binding"/>
    <property type="evidence" value="ECO:0007669"/>
    <property type="project" value="UniProtKB-KW"/>
</dbReference>
<dbReference type="PROSITE" id="PS51257">
    <property type="entry name" value="PROKAR_LIPOPROTEIN"/>
    <property type="match status" value="1"/>
</dbReference>
<dbReference type="CDD" id="cd02968">
    <property type="entry name" value="SCO"/>
    <property type="match status" value="1"/>
</dbReference>
<dbReference type="Proteomes" id="UP000239917">
    <property type="component" value="Unassembled WGS sequence"/>
</dbReference>
<evidence type="ECO:0000256" key="4">
    <source>
        <dbReference type="PIRSR" id="PIRSR603782-2"/>
    </source>
</evidence>
<proteinExistence type="inferred from homology"/>